<dbReference type="EMBL" id="CP023328">
    <property type="protein sequence ID" value="ATY67210.1"/>
    <property type="molecule type" value="Genomic_DNA"/>
</dbReference>
<keyword evidence="2" id="KW-0812">Transmembrane</keyword>
<dbReference type="Proteomes" id="UP000323067">
    <property type="component" value="Chromosome i"/>
</dbReference>
<dbReference type="VEuPathDB" id="FungiDB:CCM_07364"/>
<name>A0A2H4SVS2_CORMI</name>
<feature type="region of interest" description="Disordered" evidence="1">
    <location>
        <begin position="1"/>
        <end position="68"/>
    </location>
</feature>
<reference evidence="3 4" key="1">
    <citation type="journal article" date="2017" name="BMC Genomics">
        <title>Chromosome level assembly and secondary metabolite potential of the parasitic fungus Cordyceps militaris.</title>
        <authorList>
            <person name="Kramer G.J."/>
            <person name="Nodwell J.R."/>
        </authorList>
    </citation>
    <scope>NUCLEOTIDE SEQUENCE [LARGE SCALE GENOMIC DNA]</scope>
    <source>
        <strain evidence="3 4">ATCC 34164</strain>
    </source>
</reference>
<evidence type="ECO:0000313" key="4">
    <source>
        <dbReference type="Proteomes" id="UP000323067"/>
    </source>
</evidence>
<dbReference type="VEuPathDB" id="FungiDB:A9K55_000061"/>
<protein>
    <submittedName>
        <fullName evidence="3">Uncharacterized protein</fullName>
    </submittedName>
</protein>
<feature type="compositionally biased region" description="Pro residues" evidence="1">
    <location>
        <begin position="59"/>
        <end position="68"/>
    </location>
</feature>
<organism evidence="3 4">
    <name type="scientific">Cordyceps militaris</name>
    <name type="common">Caterpillar fungus</name>
    <name type="synonym">Clavaria militaris</name>
    <dbReference type="NCBI Taxonomy" id="73501"/>
    <lineage>
        <taxon>Eukaryota</taxon>
        <taxon>Fungi</taxon>
        <taxon>Dikarya</taxon>
        <taxon>Ascomycota</taxon>
        <taxon>Pezizomycotina</taxon>
        <taxon>Sordariomycetes</taxon>
        <taxon>Hypocreomycetidae</taxon>
        <taxon>Hypocreales</taxon>
        <taxon>Cordycipitaceae</taxon>
        <taxon>Cordyceps</taxon>
    </lineage>
</organism>
<keyword evidence="2" id="KW-0472">Membrane</keyword>
<keyword evidence="2" id="KW-1133">Transmembrane helix</keyword>
<accession>A0A2H4SVS2</accession>
<proteinExistence type="predicted"/>
<sequence>MARPTAAVSDWLGAQTARRKTRQGQPAASVAPKKKKRNHQKRKEKETWGATCQATHPSIHPPSRTPPVPSALVHTPPRLAHHQQHNSTRNEFTSRVNPASLAALARFPSLLGLIYLAGSRPHPSPALCHVVESQTGRCVEPWDYTELLVTTTHHQTSATATLVPRPRPAGLTLLSSGGLVASRPEASIPNTQPAFQSAHVCLDIAHILVVHPSLSFATISPRRILSTTKFWLNPPRVSTALVASHSRLPRRHFRSLEKSQALLFYRAALHQSETSRCWYKDWRTSATTSHYCVTLPTSTSVALLVRLHQSLAACLLALPTSTILALSRLHKPASPIPPIPTRHYISTALLPLPPAAPPFVILIYTGLALADTTFIYFHRQ</sequence>
<evidence type="ECO:0000313" key="3">
    <source>
        <dbReference type="EMBL" id="ATY67210.1"/>
    </source>
</evidence>
<feature type="transmembrane region" description="Helical" evidence="2">
    <location>
        <begin position="359"/>
        <end position="377"/>
    </location>
</feature>
<evidence type="ECO:0000256" key="2">
    <source>
        <dbReference type="SAM" id="Phobius"/>
    </source>
</evidence>
<dbReference type="AlphaFoldDB" id="A0A2H4SVS2"/>
<gene>
    <name evidence="3" type="ORF">A9K55_000061</name>
</gene>
<feature type="compositionally biased region" description="Basic residues" evidence="1">
    <location>
        <begin position="32"/>
        <end position="42"/>
    </location>
</feature>
<evidence type="ECO:0000256" key="1">
    <source>
        <dbReference type="SAM" id="MobiDB-lite"/>
    </source>
</evidence>